<comment type="subcellular location">
    <subcellularLocation>
        <location evidence="1 10">Cell inner membrane</location>
        <topology evidence="1 10">Single-pass membrane protein</topology>
        <orientation evidence="1 10">Periplasmic side</orientation>
    </subcellularLocation>
</comment>
<comment type="similarity">
    <text evidence="2 10">Belongs to the TonB family.</text>
</comment>
<dbReference type="GO" id="GO:0015891">
    <property type="term" value="P:siderophore transport"/>
    <property type="evidence" value="ECO:0007669"/>
    <property type="project" value="InterPro"/>
</dbReference>
<sequence length="274" mass="30419">MLTRRDWLWGFIWAVGLHLAVLGAVMWSWHPHTPAQPVISQAPFVVKLAPLAKATSESQELHSSQAQSASIPAPLEPQNTTANNIGLTHDGRLDMAKKPEPKAVDPAPKPQTRKQRAPKKTAELAPQNPQPIQQPDMPKHVTDQPEQQESIASAAKEIQAEATAQQNQAQQQGQDTQLALVAAQNWQAQLIAHLAKKKRYPTMARKRRQEATVMVSFVIDDKGQAQNIEVVQASRYPLLNKEAKSVVKRAQPLPLPPENMLNSKVMVPVRFYLL</sequence>
<dbReference type="GO" id="GO:0098797">
    <property type="term" value="C:plasma membrane protein complex"/>
    <property type="evidence" value="ECO:0007669"/>
    <property type="project" value="TreeGrafter"/>
</dbReference>
<dbReference type="Gene3D" id="3.30.1150.10">
    <property type="match status" value="1"/>
</dbReference>
<feature type="domain" description="TonB C-terminal" evidence="12">
    <location>
        <begin position="185"/>
        <end position="274"/>
    </location>
</feature>
<comment type="function">
    <text evidence="10">Interacts with outer membrane receptor proteins that carry out high-affinity binding and energy dependent uptake into the periplasmic space of specific substrates. It could act to transduce energy from the cytoplasmic membrane to specific energy-requiring processes in the outer membrane, resulting in the release into the periplasm of ligands bound by these outer membrane proteins.</text>
</comment>
<proteinExistence type="inferred from homology"/>
<keyword evidence="6 10" id="KW-0812">Transmembrane</keyword>
<dbReference type="AlphaFoldDB" id="A0A167KTF6"/>
<evidence type="ECO:0000256" key="6">
    <source>
        <dbReference type="ARBA" id="ARBA00022692"/>
    </source>
</evidence>
<keyword evidence="7 10" id="KW-0653">Protein transport</keyword>
<evidence type="ECO:0000313" key="14">
    <source>
        <dbReference type="Proteomes" id="UP000076486"/>
    </source>
</evidence>
<feature type="transmembrane region" description="Helical" evidence="10">
    <location>
        <begin position="7"/>
        <end position="29"/>
    </location>
</feature>
<dbReference type="InterPro" id="IPR003538">
    <property type="entry name" value="TonB"/>
</dbReference>
<evidence type="ECO:0000256" key="8">
    <source>
        <dbReference type="ARBA" id="ARBA00022989"/>
    </source>
</evidence>
<dbReference type="InterPro" id="IPR051045">
    <property type="entry name" value="TonB-dependent_transducer"/>
</dbReference>
<evidence type="ECO:0000256" key="7">
    <source>
        <dbReference type="ARBA" id="ARBA00022927"/>
    </source>
</evidence>
<evidence type="ECO:0000256" key="5">
    <source>
        <dbReference type="ARBA" id="ARBA00022519"/>
    </source>
</evidence>
<feature type="compositionally biased region" description="Basic and acidic residues" evidence="11">
    <location>
        <begin position="89"/>
        <end position="103"/>
    </location>
</feature>
<dbReference type="GO" id="GO:0030288">
    <property type="term" value="C:outer membrane-bounded periplasmic space"/>
    <property type="evidence" value="ECO:0007669"/>
    <property type="project" value="InterPro"/>
</dbReference>
<keyword evidence="10" id="KW-0735">Signal-anchor</keyword>
<feature type="compositionally biased region" description="Polar residues" evidence="11">
    <location>
        <begin position="77"/>
        <end position="86"/>
    </location>
</feature>
<accession>A0A167KTF6</accession>
<feature type="region of interest" description="Disordered" evidence="11">
    <location>
        <begin position="57"/>
        <end position="151"/>
    </location>
</feature>
<dbReference type="EMBL" id="AUYC01000028">
    <property type="protein sequence ID" value="KZN63240.1"/>
    <property type="molecule type" value="Genomic_DNA"/>
</dbReference>
<evidence type="ECO:0000256" key="9">
    <source>
        <dbReference type="ARBA" id="ARBA00023136"/>
    </source>
</evidence>
<dbReference type="GO" id="GO:0055085">
    <property type="term" value="P:transmembrane transport"/>
    <property type="evidence" value="ECO:0007669"/>
    <property type="project" value="InterPro"/>
</dbReference>
<keyword evidence="8 10" id="KW-1133">Transmembrane helix</keyword>
<dbReference type="GO" id="GO:0015031">
    <property type="term" value="P:protein transport"/>
    <property type="evidence" value="ECO:0007669"/>
    <property type="project" value="UniProtKB-UniRule"/>
</dbReference>
<dbReference type="Proteomes" id="UP000076486">
    <property type="component" value="Unassembled WGS sequence"/>
</dbReference>
<dbReference type="RefSeq" id="WP_063368047.1">
    <property type="nucleotide sequence ID" value="NZ_AUYC01000028.1"/>
</dbReference>
<evidence type="ECO:0000256" key="1">
    <source>
        <dbReference type="ARBA" id="ARBA00004383"/>
    </source>
</evidence>
<comment type="caution">
    <text evidence="13">The sequence shown here is derived from an EMBL/GenBank/DDBJ whole genome shotgun (WGS) entry which is preliminary data.</text>
</comment>
<evidence type="ECO:0000256" key="11">
    <source>
        <dbReference type="SAM" id="MobiDB-lite"/>
    </source>
</evidence>
<evidence type="ECO:0000256" key="2">
    <source>
        <dbReference type="ARBA" id="ARBA00006555"/>
    </source>
</evidence>
<evidence type="ECO:0000256" key="10">
    <source>
        <dbReference type="RuleBase" id="RU362123"/>
    </source>
</evidence>
<reference evidence="13 14" key="1">
    <citation type="submission" date="2013-07" db="EMBL/GenBank/DDBJ databases">
        <title>Comparative Genomic and Metabolomic Analysis of Twelve Strains of Pseudoalteromonas luteoviolacea.</title>
        <authorList>
            <person name="Vynne N.G."/>
            <person name="Mansson M."/>
            <person name="Gram L."/>
        </authorList>
    </citation>
    <scope>NUCLEOTIDE SEQUENCE [LARGE SCALE GENOMIC DNA]</scope>
    <source>
        <strain evidence="13 14">CPMOR-1</strain>
    </source>
</reference>
<name>A0A167KTF6_9GAMM</name>
<organism evidence="13 14">
    <name type="scientific">Pseudoalteromonas luteoviolacea CPMOR-1</name>
    <dbReference type="NCBI Taxonomy" id="1365248"/>
    <lineage>
        <taxon>Bacteria</taxon>
        <taxon>Pseudomonadati</taxon>
        <taxon>Pseudomonadota</taxon>
        <taxon>Gammaproteobacteria</taxon>
        <taxon>Alteromonadales</taxon>
        <taxon>Pseudoalteromonadaceae</taxon>
        <taxon>Pseudoalteromonas</taxon>
    </lineage>
</organism>
<dbReference type="PATRIC" id="fig|1365248.3.peg.2436"/>
<dbReference type="GO" id="GO:0031992">
    <property type="term" value="F:energy transducer activity"/>
    <property type="evidence" value="ECO:0007669"/>
    <property type="project" value="InterPro"/>
</dbReference>
<evidence type="ECO:0000259" key="12">
    <source>
        <dbReference type="PROSITE" id="PS52015"/>
    </source>
</evidence>
<dbReference type="NCBIfam" id="TIGR01352">
    <property type="entry name" value="tonB_Cterm"/>
    <property type="match status" value="1"/>
</dbReference>
<gene>
    <name evidence="13" type="ORF">N473_17585</name>
</gene>
<keyword evidence="3 10" id="KW-0813">Transport</keyword>
<dbReference type="PROSITE" id="PS52015">
    <property type="entry name" value="TONB_CTD"/>
    <property type="match status" value="1"/>
</dbReference>
<evidence type="ECO:0000256" key="4">
    <source>
        <dbReference type="ARBA" id="ARBA00022475"/>
    </source>
</evidence>
<protein>
    <recommendedName>
        <fullName evidence="10">Protein TonB</fullName>
    </recommendedName>
</protein>
<dbReference type="SUPFAM" id="SSF74653">
    <property type="entry name" value="TolA/TonB C-terminal domain"/>
    <property type="match status" value="1"/>
</dbReference>
<evidence type="ECO:0000313" key="13">
    <source>
        <dbReference type="EMBL" id="KZN63240.1"/>
    </source>
</evidence>
<dbReference type="InterPro" id="IPR037682">
    <property type="entry name" value="TonB_C"/>
</dbReference>
<keyword evidence="9 10" id="KW-0472">Membrane</keyword>
<dbReference type="PANTHER" id="PTHR33446:SF2">
    <property type="entry name" value="PROTEIN TONB"/>
    <property type="match status" value="1"/>
</dbReference>
<dbReference type="PANTHER" id="PTHR33446">
    <property type="entry name" value="PROTEIN TONB-RELATED"/>
    <property type="match status" value="1"/>
</dbReference>
<keyword evidence="4 10" id="KW-1003">Cell membrane</keyword>
<evidence type="ECO:0000256" key="3">
    <source>
        <dbReference type="ARBA" id="ARBA00022448"/>
    </source>
</evidence>
<dbReference type="PRINTS" id="PR01374">
    <property type="entry name" value="TONBPROTEIN"/>
</dbReference>
<keyword evidence="5 10" id="KW-0997">Cell inner membrane</keyword>
<dbReference type="InterPro" id="IPR006260">
    <property type="entry name" value="TonB/TolA_C"/>
</dbReference>
<dbReference type="Pfam" id="PF03544">
    <property type="entry name" value="TonB_C"/>
    <property type="match status" value="1"/>
</dbReference>